<feature type="domain" description="CR-type" evidence="38">
    <location>
        <begin position="536"/>
        <end position="620"/>
    </location>
</feature>
<dbReference type="GO" id="GO:0005739">
    <property type="term" value="C:mitochondrion"/>
    <property type="evidence" value="ECO:0007669"/>
    <property type="project" value="UniProtKB-SubCell"/>
</dbReference>
<evidence type="ECO:0000256" key="32">
    <source>
        <dbReference type="ARBA" id="ARBA00037577"/>
    </source>
</evidence>
<dbReference type="GO" id="GO:0005524">
    <property type="term" value="F:ATP binding"/>
    <property type="evidence" value="ECO:0007669"/>
    <property type="project" value="InterPro"/>
</dbReference>
<evidence type="ECO:0000256" key="8">
    <source>
        <dbReference type="ARBA" id="ARBA00007769"/>
    </source>
</evidence>
<evidence type="ECO:0000256" key="22">
    <source>
        <dbReference type="ARBA" id="ARBA00022990"/>
    </source>
</evidence>
<keyword evidence="15" id="KW-0677">Repeat</keyword>
<comment type="cofactor">
    <cofactor evidence="1">
        <name>Mn(2+)</name>
        <dbReference type="ChEBI" id="CHEBI:29035"/>
    </cofactor>
</comment>
<dbReference type="Pfam" id="PF00684">
    <property type="entry name" value="DnaJ_CXXCXGXG"/>
    <property type="match status" value="1"/>
</dbReference>
<keyword evidence="27" id="KW-0143">Chaperone</keyword>
<evidence type="ECO:0000256" key="35">
    <source>
        <dbReference type="RuleBase" id="RU361266"/>
    </source>
</evidence>
<accession>A0AA88MPN1</accession>
<evidence type="ECO:0000256" key="7">
    <source>
        <dbReference type="ARBA" id="ARBA00004635"/>
    </source>
</evidence>
<dbReference type="SUPFAM" id="SSF53659">
    <property type="entry name" value="Isocitrate/Isopropylmalate dehydrogenase-like"/>
    <property type="match status" value="1"/>
</dbReference>
<dbReference type="SMART" id="SM00271">
    <property type="entry name" value="DnaJ"/>
    <property type="match status" value="1"/>
</dbReference>
<dbReference type="FunFam" id="2.60.260.20:FF:000003">
    <property type="entry name" value="DnaJ subfamily A member 2"/>
    <property type="match status" value="1"/>
</dbReference>
<evidence type="ECO:0000259" key="38">
    <source>
        <dbReference type="PROSITE" id="PS51188"/>
    </source>
</evidence>
<dbReference type="Gene3D" id="1.10.287.110">
    <property type="entry name" value="DnaJ domain"/>
    <property type="match status" value="1"/>
</dbReference>
<keyword evidence="20" id="KW-0492">Microsome</keyword>
<evidence type="ECO:0000256" key="23">
    <source>
        <dbReference type="ARBA" id="ARBA00023002"/>
    </source>
</evidence>
<evidence type="ECO:0000256" key="14">
    <source>
        <dbReference type="ARBA" id="ARBA00022723"/>
    </source>
</evidence>
<feature type="compositionally biased region" description="Basic and acidic residues" evidence="36">
    <location>
        <begin position="783"/>
        <end position="794"/>
    </location>
</feature>
<dbReference type="FunFam" id="3.40.718.10:FF:000003">
    <property type="entry name" value="Isocitrate dehydrogenase [NAD] subunit, mitochondrial"/>
    <property type="match status" value="1"/>
</dbReference>
<dbReference type="FunFam" id="1.10.287.110:FF:000014">
    <property type="entry name" value="dnaJ homolog subfamily A member 1"/>
    <property type="match status" value="1"/>
</dbReference>
<dbReference type="GO" id="GO:0008270">
    <property type="term" value="F:zinc ion binding"/>
    <property type="evidence" value="ECO:0007669"/>
    <property type="project" value="UniProtKB-KW"/>
</dbReference>
<organism evidence="39 40">
    <name type="scientific">Channa striata</name>
    <name type="common">Snakehead murrel</name>
    <name type="synonym">Ophicephalus striatus</name>
    <dbReference type="NCBI Taxonomy" id="64152"/>
    <lineage>
        <taxon>Eukaryota</taxon>
        <taxon>Metazoa</taxon>
        <taxon>Chordata</taxon>
        <taxon>Craniata</taxon>
        <taxon>Vertebrata</taxon>
        <taxon>Euteleostomi</taxon>
        <taxon>Actinopterygii</taxon>
        <taxon>Neopterygii</taxon>
        <taxon>Teleostei</taxon>
        <taxon>Neoteleostei</taxon>
        <taxon>Acanthomorphata</taxon>
        <taxon>Anabantaria</taxon>
        <taxon>Anabantiformes</taxon>
        <taxon>Channoidei</taxon>
        <taxon>Channidae</taxon>
        <taxon>Channa</taxon>
    </lineage>
</organism>
<dbReference type="Pfam" id="PF00180">
    <property type="entry name" value="Iso_dh"/>
    <property type="match status" value="1"/>
</dbReference>
<dbReference type="GO" id="GO:0005634">
    <property type="term" value="C:nucleus"/>
    <property type="evidence" value="ECO:0007669"/>
    <property type="project" value="UniProtKB-SubCell"/>
</dbReference>
<evidence type="ECO:0000256" key="17">
    <source>
        <dbReference type="ARBA" id="ARBA00022824"/>
    </source>
</evidence>
<sequence length="811" mass="89842">MAGKAWRSAVSLVVGALLKETPHPKRFTRGIQTVTLIPGDGIGPEISTAVMKIFEAAKAPIQWEERNVTAIQGPGGKWMIPPDAKESMDRNKTGLKGPLKTPIAAGHPSMNLLLRKTFDLYANVRPCVSIEGYKTPYTDVNLVTIRENTEGEYSGIEHVIVDGVVQSIKLITEQASQRIAEYAFEYARNNQRTSVTAVHKANIMRMSDGLFLRKCREAAEKHKDVKFTEMYLDTVCLNMVQDPTQFDVLVMPNLYGDILSDLCAGLIGGLGVTPSGNIGANGVAIFESVHGTAPDIAGKDMANPTALLLSAVMMLRHMGLHDHAKKIETACFDTIRDKKVLTKDLGGNSKCSEFTAAICQRSVVDPHFPPTSGSAPPPRDLQKVLHSGAVIKTSRLSARVYTRAAANVGQQEHLVVTMVHETGYYDLLGVSPSASADEIKKAYRKLALKYHPDKNPSEGEKFKLISQAYEVLSDPKKRNLYDQGGEQAIKEGGVGGSSPMDIFDMFFGGGGRMQRERRGKNVVHQLSVTLEEIYNGTTRKLGLQKNVICEKCDGYGGKKGTLEKCSNCKGRGVQVKVQQIGPGMIQQIQSMCPDCHGEGEKFSSKDRCKNCNGHKVERKKKILEVHIDKGMKDGQKITFHGEGDQEPGLEPGDVIIVLDQKDHPHFKRQDDNLIMTLNIKLVEALCGFKKTIQTLDNRTLVITSQPGEVIKHGDLKCVQNEGMPIYKDPCEKGQLFVQFQVEFPEKDWLPEHLMYQLERLLPPREDVMITDDMEEVELDEVDERTQQKAHRGEAYEEDYEGPRSGVQCQTQ</sequence>
<dbReference type="PANTHER" id="PTHR11835:SF34">
    <property type="entry name" value="ISOCITRATE DEHYDROGENASE [NAD] SUBUNIT ALPHA, MITOCHONDRIAL"/>
    <property type="match status" value="1"/>
</dbReference>
<keyword evidence="29" id="KW-0449">Lipoprotein</keyword>
<dbReference type="SMART" id="SM01329">
    <property type="entry name" value="Iso_dh"/>
    <property type="match status" value="1"/>
</dbReference>
<evidence type="ECO:0000259" key="37">
    <source>
        <dbReference type="PROSITE" id="PS50076"/>
    </source>
</evidence>
<gene>
    <name evidence="39" type="ORF">Q5P01_012492</name>
</gene>
<reference evidence="39" key="1">
    <citation type="submission" date="2023-07" db="EMBL/GenBank/DDBJ databases">
        <title>Chromosome-level Genome Assembly of Striped Snakehead (Channa striata).</title>
        <authorList>
            <person name="Liu H."/>
        </authorList>
    </citation>
    <scope>NUCLEOTIDE SEQUENCE</scope>
    <source>
        <strain evidence="39">Gz</strain>
        <tissue evidence="39">Muscle</tissue>
    </source>
</reference>
<keyword evidence="26" id="KW-0472">Membrane</keyword>
<comment type="subcellular location">
    <subcellularLocation>
        <location evidence="6">Cytoplasm</location>
        <location evidence="6">Perinuclear region</location>
    </subcellularLocation>
    <subcellularLocation>
        <location evidence="7">Membrane</location>
        <topology evidence="7">Lipid-anchor</topology>
    </subcellularLocation>
    <subcellularLocation>
        <location evidence="4">Microsome</location>
    </subcellularLocation>
    <subcellularLocation>
        <location evidence="5 35">Mitochondrion</location>
    </subcellularLocation>
    <subcellularLocation>
        <location evidence="3">Nucleus</location>
    </subcellularLocation>
</comment>
<dbReference type="PROSITE" id="PS50076">
    <property type="entry name" value="DNAJ_2"/>
    <property type="match status" value="1"/>
</dbReference>
<dbReference type="Gene3D" id="2.60.260.20">
    <property type="entry name" value="Urease metallochaperone UreE, N-terminal domain"/>
    <property type="match status" value="2"/>
</dbReference>
<keyword evidence="22" id="KW-0007">Acetylation</keyword>
<evidence type="ECO:0000256" key="10">
    <source>
        <dbReference type="ARBA" id="ARBA00022481"/>
    </source>
</evidence>
<feature type="domain" description="J" evidence="37">
    <location>
        <begin position="423"/>
        <end position="485"/>
    </location>
</feature>
<keyword evidence="16 34" id="KW-0863">Zinc-finger</keyword>
<evidence type="ECO:0000256" key="27">
    <source>
        <dbReference type="ARBA" id="ARBA00023186"/>
    </source>
</evidence>
<evidence type="ECO:0000256" key="4">
    <source>
        <dbReference type="ARBA" id="ARBA00004144"/>
    </source>
</evidence>
<dbReference type="GO" id="GO:0051082">
    <property type="term" value="F:unfolded protein binding"/>
    <property type="evidence" value="ECO:0007669"/>
    <property type="project" value="InterPro"/>
</dbReference>
<dbReference type="InterPro" id="IPR024084">
    <property type="entry name" value="IsoPropMal-DH-like_dom"/>
</dbReference>
<dbReference type="GO" id="GO:0006457">
    <property type="term" value="P:protein folding"/>
    <property type="evidence" value="ECO:0007669"/>
    <property type="project" value="InterPro"/>
</dbReference>
<evidence type="ECO:0000313" key="39">
    <source>
        <dbReference type="EMBL" id="KAK2842292.1"/>
    </source>
</evidence>
<dbReference type="FunFam" id="2.60.260.20:FF:000068">
    <property type="entry name" value="Chaperone protein dnaJ 3"/>
    <property type="match status" value="1"/>
</dbReference>
<dbReference type="InterPro" id="IPR018253">
    <property type="entry name" value="DnaJ_domain_CS"/>
</dbReference>
<evidence type="ECO:0000256" key="30">
    <source>
        <dbReference type="ARBA" id="ARBA00023289"/>
    </source>
</evidence>
<comment type="catalytic activity">
    <reaction evidence="31">
        <text>D-threo-isocitrate + NAD(+) = 2-oxoglutarate + CO2 + NADH</text>
        <dbReference type="Rhea" id="RHEA:23632"/>
        <dbReference type="ChEBI" id="CHEBI:15562"/>
        <dbReference type="ChEBI" id="CHEBI:16526"/>
        <dbReference type="ChEBI" id="CHEBI:16810"/>
        <dbReference type="ChEBI" id="CHEBI:57540"/>
        <dbReference type="ChEBI" id="CHEBI:57945"/>
        <dbReference type="EC" id="1.1.1.41"/>
    </reaction>
    <physiologicalReaction direction="left-to-right" evidence="31">
        <dbReference type="Rhea" id="RHEA:23633"/>
    </physiologicalReaction>
</comment>
<keyword evidence="12 35" id="KW-0816">Tricarboxylic acid cycle</keyword>
<evidence type="ECO:0000256" key="16">
    <source>
        <dbReference type="ARBA" id="ARBA00022771"/>
    </source>
</evidence>
<dbReference type="NCBIfam" id="TIGR00175">
    <property type="entry name" value="mito_nad_idh"/>
    <property type="match status" value="1"/>
</dbReference>
<evidence type="ECO:0000256" key="9">
    <source>
        <dbReference type="ARBA" id="ARBA00011525"/>
    </source>
</evidence>
<keyword evidence="10" id="KW-0488">Methylation</keyword>
<dbReference type="GO" id="GO:0006099">
    <property type="term" value="P:tricarboxylic acid cycle"/>
    <property type="evidence" value="ECO:0007669"/>
    <property type="project" value="UniProtKB-UniRule"/>
</dbReference>
<dbReference type="GO" id="GO:0048471">
    <property type="term" value="C:perinuclear region of cytoplasm"/>
    <property type="evidence" value="ECO:0007669"/>
    <property type="project" value="UniProtKB-SubCell"/>
</dbReference>
<dbReference type="SUPFAM" id="SSF46565">
    <property type="entry name" value="Chaperone J-domain"/>
    <property type="match status" value="1"/>
</dbReference>
<keyword evidence="28" id="KW-0539">Nucleus</keyword>
<dbReference type="PROSITE" id="PS00636">
    <property type="entry name" value="DNAJ_1"/>
    <property type="match status" value="1"/>
</dbReference>
<dbReference type="SUPFAM" id="SSF49493">
    <property type="entry name" value="HSP40/DnaJ peptide-binding domain"/>
    <property type="match status" value="2"/>
</dbReference>
<evidence type="ECO:0000256" key="1">
    <source>
        <dbReference type="ARBA" id="ARBA00001936"/>
    </source>
</evidence>
<evidence type="ECO:0000256" key="24">
    <source>
        <dbReference type="ARBA" id="ARBA00023027"/>
    </source>
</evidence>
<keyword evidence="14 34" id="KW-0479">Metal-binding</keyword>
<evidence type="ECO:0000256" key="25">
    <source>
        <dbReference type="ARBA" id="ARBA00023128"/>
    </source>
</evidence>
<comment type="function">
    <text evidence="32">Catalytic subunit of the enzyme which catalyzes the decarboxylation of isocitrate (ICT) into alpha-ketoglutarate. The heterodimer composed of the alpha (IDH3A) and beta (IDH3B) subunits and the heterodimer composed of the alpha (IDH3A) and gamma (IDH3G) subunits, have considerable basal activity but the full activity of the heterotetramer (containing two subunits of IDH3A, one of IDH3B and one of IDH3G) requires the assembly and cooperative function of both heterodimers.</text>
</comment>
<keyword evidence="24" id="KW-0520">NAD</keyword>
<evidence type="ECO:0000256" key="36">
    <source>
        <dbReference type="SAM" id="MobiDB-lite"/>
    </source>
</evidence>
<dbReference type="GO" id="GO:0006102">
    <property type="term" value="P:isocitrate metabolic process"/>
    <property type="evidence" value="ECO:0007669"/>
    <property type="project" value="TreeGrafter"/>
</dbReference>
<evidence type="ECO:0000256" key="29">
    <source>
        <dbReference type="ARBA" id="ARBA00023288"/>
    </source>
</evidence>
<keyword evidence="25 35" id="KW-0496">Mitochondrion</keyword>
<evidence type="ECO:0000256" key="28">
    <source>
        <dbReference type="ARBA" id="ARBA00023242"/>
    </source>
</evidence>
<dbReference type="CDD" id="cd10747">
    <property type="entry name" value="DnaJ_C"/>
    <property type="match status" value="1"/>
</dbReference>
<keyword evidence="21 35" id="KW-0809">Transit peptide</keyword>
<feature type="zinc finger region" description="CR-type" evidence="34">
    <location>
        <begin position="536"/>
        <end position="620"/>
    </location>
</feature>
<dbReference type="FunFam" id="2.10.230.10:FF:000005">
    <property type="entry name" value="DnaJ homolog subfamily A member 1"/>
    <property type="match status" value="1"/>
</dbReference>
<dbReference type="InterPro" id="IPR001623">
    <property type="entry name" value="DnaJ_domain"/>
</dbReference>
<comment type="subunit">
    <text evidence="33">Identified in a complex with HSPA1B and BAX. Interacts with RNF207.</text>
</comment>
<keyword evidence="19" id="KW-0460">Magnesium</keyword>
<dbReference type="InterPro" id="IPR036869">
    <property type="entry name" value="J_dom_sf"/>
</dbReference>
<dbReference type="GO" id="GO:0000287">
    <property type="term" value="F:magnesium ion binding"/>
    <property type="evidence" value="ECO:0007669"/>
    <property type="project" value="UniProtKB-UniRule"/>
</dbReference>
<dbReference type="EMBL" id="JAUPFM010000009">
    <property type="protein sequence ID" value="KAK2842292.1"/>
    <property type="molecule type" value="Genomic_DNA"/>
</dbReference>
<dbReference type="PROSITE" id="PS51188">
    <property type="entry name" value="ZF_CR"/>
    <property type="match status" value="1"/>
</dbReference>
<name>A0AA88MPN1_CHASR</name>
<comment type="cofactor">
    <cofactor evidence="2">
        <name>Mg(2+)</name>
        <dbReference type="ChEBI" id="CHEBI:18420"/>
    </cofactor>
</comment>
<dbReference type="InterPro" id="IPR002939">
    <property type="entry name" value="DnaJ_C"/>
</dbReference>
<dbReference type="GO" id="GO:0051287">
    <property type="term" value="F:NAD binding"/>
    <property type="evidence" value="ECO:0007669"/>
    <property type="project" value="UniProtKB-UniRule"/>
</dbReference>
<evidence type="ECO:0000256" key="13">
    <source>
        <dbReference type="ARBA" id="ARBA00022553"/>
    </source>
</evidence>
<evidence type="ECO:0000256" key="3">
    <source>
        <dbReference type="ARBA" id="ARBA00004123"/>
    </source>
</evidence>
<evidence type="ECO:0000256" key="6">
    <source>
        <dbReference type="ARBA" id="ARBA00004556"/>
    </source>
</evidence>
<dbReference type="Gene3D" id="2.10.230.10">
    <property type="entry name" value="Heat shock protein DnaJ, cysteine-rich domain"/>
    <property type="match status" value="1"/>
</dbReference>
<evidence type="ECO:0000313" key="40">
    <source>
        <dbReference type="Proteomes" id="UP001187415"/>
    </source>
</evidence>
<dbReference type="InterPro" id="IPR001305">
    <property type="entry name" value="HSP_DnaJ_Cys-rich_dom"/>
</dbReference>
<dbReference type="GO" id="GO:0031072">
    <property type="term" value="F:heat shock protein binding"/>
    <property type="evidence" value="ECO:0007669"/>
    <property type="project" value="InterPro"/>
</dbReference>
<keyword evidence="18 34" id="KW-0862">Zinc</keyword>
<evidence type="ECO:0000256" key="5">
    <source>
        <dbReference type="ARBA" id="ARBA00004173"/>
    </source>
</evidence>
<dbReference type="InterPro" id="IPR004434">
    <property type="entry name" value="Isocitrate_DH_NAD"/>
</dbReference>
<evidence type="ECO:0000256" key="12">
    <source>
        <dbReference type="ARBA" id="ARBA00022532"/>
    </source>
</evidence>
<protein>
    <recommendedName>
        <fullName evidence="35">Isocitrate dehydrogenase [NAD] subunit, mitochondrial</fullName>
    </recommendedName>
</protein>
<evidence type="ECO:0000256" key="15">
    <source>
        <dbReference type="ARBA" id="ARBA00022737"/>
    </source>
</evidence>
<keyword evidence="30" id="KW-0636">Prenylation</keyword>
<dbReference type="Proteomes" id="UP001187415">
    <property type="component" value="Unassembled WGS sequence"/>
</dbReference>
<dbReference type="PROSITE" id="PS00470">
    <property type="entry name" value="IDH_IMDH"/>
    <property type="match status" value="1"/>
</dbReference>
<dbReference type="InterPro" id="IPR036410">
    <property type="entry name" value="HSP_DnaJ_Cys-rich_dom_sf"/>
</dbReference>
<dbReference type="AlphaFoldDB" id="A0AA88MPN1"/>
<feature type="region of interest" description="Disordered" evidence="36">
    <location>
        <begin position="777"/>
        <end position="811"/>
    </location>
</feature>
<dbReference type="GO" id="GO:0004449">
    <property type="term" value="F:isocitrate dehydrogenase (NAD+) activity"/>
    <property type="evidence" value="ECO:0007669"/>
    <property type="project" value="UniProtKB-EC"/>
</dbReference>
<keyword evidence="13" id="KW-0597">Phosphoprotein</keyword>
<comment type="subunit">
    <text evidence="9">Heterooligomer of subunits alpha (IDH3A), beta (IDH3B), and gamma (IDH3G) in the apparent ratio of 2:1:1. The heterodimer containing one IDH3A and one IDH3B subunit and the heterodimer containing one IDH3A and one IDH3G subunit assemble into a heterotetramer (which contains two subunits of IDH3A, one of IDH3B and one of IDH3G) and further into the heterooctamer.</text>
</comment>
<keyword evidence="40" id="KW-1185">Reference proteome</keyword>
<evidence type="ECO:0000256" key="2">
    <source>
        <dbReference type="ARBA" id="ARBA00001946"/>
    </source>
</evidence>
<evidence type="ECO:0000256" key="18">
    <source>
        <dbReference type="ARBA" id="ARBA00022833"/>
    </source>
</evidence>
<dbReference type="SUPFAM" id="SSF57938">
    <property type="entry name" value="DnaJ/Hsp40 cysteine-rich domain"/>
    <property type="match status" value="1"/>
</dbReference>
<evidence type="ECO:0000256" key="31">
    <source>
        <dbReference type="ARBA" id="ARBA00037023"/>
    </source>
</evidence>
<comment type="similarity">
    <text evidence="8 35">Belongs to the isocitrate and isopropylmalate dehydrogenases family.</text>
</comment>
<keyword evidence="11" id="KW-0963">Cytoplasm</keyword>
<comment type="caution">
    <text evidence="39">The sequence shown here is derived from an EMBL/GenBank/DDBJ whole genome shotgun (WGS) entry which is preliminary data.</text>
</comment>
<evidence type="ECO:0000256" key="34">
    <source>
        <dbReference type="PROSITE-ProRule" id="PRU00546"/>
    </source>
</evidence>
<dbReference type="PANTHER" id="PTHR11835">
    <property type="entry name" value="DECARBOXYLATING DEHYDROGENASES-ISOCITRATE, ISOPROPYLMALATE, TARTRATE"/>
    <property type="match status" value="1"/>
</dbReference>
<evidence type="ECO:0000256" key="11">
    <source>
        <dbReference type="ARBA" id="ARBA00022490"/>
    </source>
</evidence>
<evidence type="ECO:0000256" key="21">
    <source>
        <dbReference type="ARBA" id="ARBA00022946"/>
    </source>
</evidence>
<dbReference type="Gene3D" id="3.40.718.10">
    <property type="entry name" value="Isopropylmalate Dehydrogenase"/>
    <property type="match status" value="1"/>
</dbReference>
<dbReference type="HAMAP" id="MF_01152">
    <property type="entry name" value="DnaJ"/>
    <property type="match status" value="1"/>
</dbReference>
<dbReference type="PRINTS" id="PR00625">
    <property type="entry name" value="JDOMAIN"/>
</dbReference>
<dbReference type="InterPro" id="IPR008971">
    <property type="entry name" value="HSP40/DnaJ_pept-bd"/>
</dbReference>
<keyword evidence="23" id="KW-0560">Oxidoreductase</keyword>
<dbReference type="Pfam" id="PF01556">
    <property type="entry name" value="DnaJ_C"/>
    <property type="match status" value="1"/>
</dbReference>
<evidence type="ECO:0000256" key="26">
    <source>
        <dbReference type="ARBA" id="ARBA00023136"/>
    </source>
</evidence>
<dbReference type="Pfam" id="PF00226">
    <property type="entry name" value="DnaJ"/>
    <property type="match status" value="1"/>
</dbReference>
<evidence type="ECO:0000256" key="33">
    <source>
        <dbReference type="ARBA" id="ARBA00046752"/>
    </source>
</evidence>
<dbReference type="GO" id="GO:0009408">
    <property type="term" value="P:response to heat"/>
    <property type="evidence" value="ECO:0007669"/>
    <property type="project" value="InterPro"/>
</dbReference>
<keyword evidence="17" id="KW-0256">Endoplasmic reticulum</keyword>
<dbReference type="CDD" id="cd10719">
    <property type="entry name" value="DnaJ_zf"/>
    <property type="match status" value="1"/>
</dbReference>
<dbReference type="InterPro" id="IPR019818">
    <property type="entry name" value="IsoCit/isopropylmalate_DH_CS"/>
</dbReference>
<evidence type="ECO:0000256" key="20">
    <source>
        <dbReference type="ARBA" id="ARBA00022848"/>
    </source>
</evidence>
<proteinExistence type="inferred from homology"/>
<dbReference type="InterPro" id="IPR012724">
    <property type="entry name" value="DnaJ"/>
</dbReference>
<dbReference type="CDD" id="cd06257">
    <property type="entry name" value="DnaJ"/>
    <property type="match status" value="1"/>
</dbReference>
<evidence type="ECO:0000256" key="19">
    <source>
        <dbReference type="ARBA" id="ARBA00022842"/>
    </source>
</evidence>
<dbReference type="GO" id="GO:0016020">
    <property type="term" value="C:membrane"/>
    <property type="evidence" value="ECO:0007669"/>
    <property type="project" value="UniProtKB-SubCell"/>
</dbReference>